<dbReference type="Proteomes" id="UP000521872">
    <property type="component" value="Unassembled WGS sequence"/>
</dbReference>
<evidence type="ECO:0000256" key="1">
    <source>
        <dbReference type="SAM" id="MobiDB-lite"/>
    </source>
</evidence>
<keyword evidence="4" id="KW-1185">Reference proteome</keyword>
<feature type="transmembrane region" description="Helical" evidence="2">
    <location>
        <begin position="498"/>
        <end position="522"/>
    </location>
</feature>
<sequence length="1102" mass="121133">MANAAMDISSTSDGGSAVGTSSLIGREMDKENRKRSSLQVGPSIPVEANTPTKDKIKATRKGRKVTFATSIEEIPSPSWQAQPSHPGYSQDKRTEEPYAPKSHDRSPVRVPAAPINHGSLYPSYIPLSPASRDDKSIGASTSALPFSYPITDTLMQTQSQQHHLLTQHSPVYAPAPTPAGYFTPYQDYQPAPQTYASRSHPYTGPLYSVYNSQQPPHAAPVPNELHQGRGVASQRQTGQIATPFPPMAPCHAPYVQPPSRKVDSFVANDPWRPNIHRKHQKDVETFDEVPLPSASQPPWMPHGYQPRMASPQVPHPVSAVTPPAYRPPTVAFRDVPFVNPNPVVTPELPPSNGSSPRRRTSPAVPGSAAPLEPLRDPHPPRESEGSATPPHSFTTPSSGRRRSHSRSPDGSLRSEGLERETSSPVADPLSFPGHDGKNNSVPQPDMPPASPITSEWPTKHSNTSWSTESIGYPSYKPTTPPIPTKTLLRRLANLFKKAFTFAAAFQFILATLLSQVYLSILLRLPSLYFSRVARIFEEADLTLPELKKMALETASQARGQVDLHAFQSESNKVPQYDRLRSTWESFIDSIMREWKTFNIISVLLLSAILTILQIESAADDPVIRYAALLSMICALVSLLFGCMYIIRFGSMRKTYKAAEWALEAKKTKASILWNVWVMLAMPAIWLTWSIILYIACIMSFIWRTSPQDANPPNPASSTILLVIRTVISSILGLGLIYGALILRTFRRYGEMMDRAWKRRIDGWIEEKNRSAYAPLSPYGPAASSPIPPVSNPQYQGIASWSQNQYRPFIPYLSTHGSPYQSVGSSSQNRYPFIPPLSTPGSLYQGVIPPFIPPLPTSPYRYRNPYAPSLSTTPVIPLSSGPIDERRPPSSDPWFETTYANPQPVKPTNWSPVLRTPKTPESVLSTLNLDWEDIKRVNTRRHSTDSYSIRSNEGNEEPSTSDVPAAVVASSSRSQGRKSTLATLPAAYLPSIPGTPASMSVASYDRTPQIYPSESASPSRVEKKQEYEHEQGSEGILGATLTDSPPKYVPLRHRSAISDHKNSLSSLESPTGEPSIARAGTEASQRIDAGSLSQSVGHPDSTA</sequence>
<evidence type="ECO:0000256" key="2">
    <source>
        <dbReference type="SAM" id="Phobius"/>
    </source>
</evidence>
<keyword evidence="2" id="KW-1133">Transmembrane helix</keyword>
<feature type="compositionally biased region" description="Basic and acidic residues" evidence="1">
    <location>
        <begin position="373"/>
        <end position="384"/>
    </location>
</feature>
<dbReference type="EMBL" id="JAACJL010000058">
    <property type="protein sequence ID" value="KAF4610833.1"/>
    <property type="molecule type" value="Genomic_DNA"/>
</dbReference>
<feature type="region of interest" description="Disordered" evidence="1">
    <location>
        <begin position="1008"/>
        <end position="1102"/>
    </location>
</feature>
<feature type="transmembrane region" description="Helical" evidence="2">
    <location>
        <begin position="675"/>
        <end position="701"/>
    </location>
</feature>
<proteinExistence type="predicted"/>
<organism evidence="3 4">
    <name type="scientific">Agrocybe pediades</name>
    <dbReference type="NCBI Taxonomy" id="84607"/>
    <lineage>
        <taxon>Eukaryota</taxon>
        <taxon>Fungi</taxon>
        <taxon>Dikarya</taxon>
        <taxon>Basidiomycota</taxon>
        <taxon>Agaricomycotina</taxon>
        <taxon>Agaricomycetes</taxon>
        <taxon>Agaricomycetidae</taxon>
        <taxon>Agaricales</taxon>
        <taxon>Agaricineae</taxon>
        <taxon>Strophariaceae</taxon>
        <taxon>Agrocybe</taxon>
    </lineage>
</organism>
<gene>
    <name evidence="3" type="ORF">D9613_006589</name>
</gene>
<keyword evidence="2" id="KW-0812">Transmembrane</keyword>
<keyword evidence="2" id="KW-0472">Membrane</keyword>
<feature type="compositionally biased region" description="Low complexity" evidence="1">
    <location>
        <begin position="959"/>
        <end position="973"/>
    </location>
</feature>
<feature type="region of interest" description="Disordered" evidence="1">
    <location>
        <begin position="872"/>
        <end position="892"/>
    </location>
</feature>
<feature type="transmembrane region" description="Helical" evidence="2">
    <location>
        <begin position="721"/>
        <end position="742"/>
    </location>
</feature>
<feature type="region of interest" description="Disordered" evidence="1">
    <location>
        <begin position="1"/>
        <end position="114"/>
    </location>
</feature>
<feature type="compositionally biased region" description="Basic and acidic residues" evidence="1">
    <location>
        <begin position="90"/>
        <end position="107"/>
    </location>
</feature>
<feature type="compositionally biased region" description="Basic and acidic residues" evidence="1">
    <location>
        <begin position="1019"/>
        <end position="1031"/>
    </location>
</feature>
<feature type="compositionally biased region" description="Polar residues" evidence="1">
    <location>
        <begin position="1090"/>
        <end position="1102"/>
    </location>
</feature>
<dbReference type="AlphaFoldDB" id="A0A8H4QH59"/>
<feature type="region of interest" description="Disordered" evidence="1">
    <location>
        <begin position="938"/>
        <end position="979"/>
    </location>
</feature>
<accession>A0A8H4QH59</accession>
<protein>
    <submittedName>
        <fullName evidence="3">Uncharacterized protein</fullName>
    </submittedName>
</protein>
<feature type="compositionally biased region" description="Polar residues" evidence="1">
    <location>
        <begin position="385"/>
        <end position="395"/>
    </location>
</feature>
<feature type="compositionally biased region" description="Polar residues" evidence="1">
    <location>
        <begin position="451"/>
        <end position="469"/>
    </location>
</feature>
<evidence type="ECO:0000313" key="4">
    <source>
        <dbReference type="Proteomes" id="UP000521872"/>
    </source>
</evidence>
<feature type="transmembrane region" description="Helical" evidence="2">
    <location>
        <begin position="596"/>
        <end position="614"/>
    </location>
</feature>
<feature type="region of interest" description="Disordered" evidence="1">
    <location>
        <begin position="339"/>
        <end position="479"/>
    </location>
</feature>
<feature type="transmembrane region" description="Helical" evidence="2">
    <location>
        <begin position="626"/>
        <end position="646"/>
    </location>
</feature>
<name>A0A8H4QH59_9AGAR</name>
<evidence type="ECO:0000313" key="3">
    <source>
        <dbReference type="EMBL" id="KAF4610833.1"/>
    </source>
</evidence>
<reference evidence="3 4" key="1">
    <citation type="submission" date="2019-12" db="EMBL/GenBank/DDBJ databases">
        <authorList>
            <person name="Floudas D."/>
            <person name="Bentzer J."/>
            <person name="Ahren D."/>
            <person name="Johansson T."/>
            <person name="Persson P."/>
            <person name="Tunlid A."/>
        </authorList>
    </citation>
    <scope>NUCLEOTIDE SEQUENCE [LARGE SCALE GENOMIC DNA]</scope>
    <source>
        <strain evidence="3 4">CBS 102.39</strain>
    </source>
</reference>
<comment type="caution">
    <text evidence="3">The sequence shown here is derived from an EMBL/GenBank/DDBJ whole genome shotgun (WGS) entry which is preliminary data.</text>
</comment>
<feature type="compositionally biased region" description="Polar residues" evidence="1">
    <location>
        <begin position="8"/>
        <end position="23"/>
    </location>
</feature>